<evidence type="ECO:0008006" key="4">
    <source>
        <dbReference type="Google" id="ProtNLM"/>
    </source>
</evidence>
<keyword evidence="3" id="KW-1185">Reference proteome</keyword>
<reference evidence="2" key="2">
    <citation type="submission" date="2023-05" db="EMBL/GenBank/DDBJ databases">
        <authorList>
            <consortium name="Lawrence Berkeley National Laboratory"/>
            <person name="Steindorff A."/>
            <person name="Hensen N."/>
            <person name="Bonometti L."/>
            <person name="Westerberg I."/>
            <person name="Brannstrom I.O."/>
            <person name="Guillou S."/>
            <person name="Cros-Aarteil S."/>
            <person name="Calhoun S."/>
            <person name="Haridas S."/>
            <person name="Kuo A."/>
            <person name="Mondo S."/>
            <person name="Pangilinan J."/>
            <person name="Riley R."/>
            <person name="Labutti K."/>
            <person name="Andreopoulos B."/>
            <person name="Lipzen A."/>
            <person name="Chen C."/>
            <person name="Yanf M."/>
            <person name="Daum C."/>
            <person name="Ng V."/>
            <person name="Clum A."/>
            <person name="Ohm R."/>
            <person name="Martin F."/>
            <person name="Silar P."/>
            <person name="Natvig D."/>
            <person name="Lalanne C."/>
            <person name="Gautier V."/>
            <person name="Ament-Velasquez S.L."/>
            <person name="Kruys A."/>
            <person name="Hutchinson M.I."/>
            <person name="Powell A.J."/>
            <person name="Barry K."/>
            <person name="Miller A.N."/>
            <person name="Grigoriev I.V."/>
            <person name="Debuchy R."/>
            <person name="Gladieux P."/>
            <person name="Thoren M.H."/>
            <person name="Johannesson H."/>
        </authorList>
    </citation>
    <scope>NUCLEOTIDE SEQUENCE</scope>
    <source>
        <strain evidence="2">PSN309</strain>
    </source>
</reference>
<protein>
    <recommendedName>
        <fullName evidence="4">Secreted protein</fullName>
    </recommendedName>
</protein>
<gene>
    <name evidence="2" type="ORF">QBC35DRAFT_500975</name>
</gene>
<dbReference type="Proteomes" id="UP001302126">
    <property type="component" value="Unassembled WGS sequence"/>
</dbReference>
<dbReference type="AlphaFoldDB" id="A0AAN7AI49"/>
<feature type="chain" id="PRO_5042933892" description="Secreted protein" evidence="1">
    <location>
        <begin position="22"/>
        <end position="80"/>
    </location>
</feature>
<evidence type="ECO:0000313" key="3">
    <source>
        <dbReference type="Proteomes" id="UP001302126"/>
    </source>
</evidence>
<comment type="caution">
    <text evidence="2">The sequence shown here is derived from an EMBL/GenBank/DDBJ whole genome shotgun (WGS) entry which is preliminary data.</text>
</comment>
<organism evidence="2 3">
    <name type="scientific">Podospora australis</name>
    <dbReference type="NCBI Taxonomy" id="1536484"/>
    <lineage>
        <taxon>Eukaryota</taxon>
        <taxon>Fungi</taxon>
        <taxon>Dikarya</taxon>
        <taxon>Ascomycota</taxon>
        <taxon>Pezizomycotina</taxon>
        <taxon>Sordariomycetes</taxon>
        <taxon>Sordariomycetidae</taxon>
        <taxon>Sordariales</taxon>
        <taxon>Podosporaceae</taxon>
        <taxon>Podospora</taxon>
    </lineage>
</organism>
<feature type="signal peptide" evidence="1">
    <location>
        <begin position="1"/>
        <end position="21"/>
    </location>
</feature>
<reference evidence="2" key="1">
    <citation type="journal article" date="2023" name="Mol. Phylogenet. Evol.">
        <title>Genome-scale phylogeny and comparative genomics of the fungal order Sordariales.</title>
        <authorList>
            <person name="Hensen N."/>
            <person name="Bonometti L."/>
            <person name="Westerberg I."/>
            <person name="Brannstrom I.O."/>
            <person name="Guillou S."/>
            <person name="Cros-Aarteil S."/>
            <person name="Calhoun S."/>
            <person name="Haridas S."/>
            <person name="Kuo A."/>
            <person name="Mondo S."/>
            <person name="Pangilinan J."/>
            <person name="Riley R."/>
            <person name="LaButti K."/>
            <person name="Andreopoulos B."/>
            <person name="Lipzen A."/>
            <person name="Chen C."/>
            <person name="Yan M."/>
            <person name="Daum C."/>
            <person name="Ng V."/>
            <person name="Clum A."/>
            <person name="Steindorff A."/>
            <person name="Ohm R.A."/>
            <person name="Martin F."/>
            <person name="Silar P."/>
            <person name="Natvig D.O."/>
            <person name="Lalanne C."/>
            <person name="Gautier V."/>
            <person name="Ament-Velasquez S.L."/>
            <person name="Kruys A."/>
            <person name="Hutchinson M.I."/>
            <person name="Powell A.J."/>
            <person name="Barry K."/>
            <person name="Miller A.N."/>
            <person name="Grigoriev I.V."/>
            <person name="Debuchy R."/>
            <person name="Gladieux P."/>
            <person name="Hiltunen Thoren M."/>
            <person name="Johannesson H."/>
        </authorList>
    </citation>
    <scope>NUCLEOTIDE SEQUENCE</scope>
    <source>
        <strain evidence="2">PSN309</strain>
    </source>
</reference>
<evidence type="ECO:0000256" key="1">
    <source>
        <dbReference type="SAM" id="SignalP"/>
    </source>
</evidence>
<name>A0AAN7AI49_9PEZI</name>
<keyword evidence="1" id="KW-0732">Signal</keyword>
<evidence type="ECO:0000313" key="2">
    <source>
        <dbReference type="EMBL" id="KAK4186550.1"/>
    </source>
</evidence>
<accession>A0AAN7AI49</accession>
<sequence length="80" mass="9453">MRHVVFLLFFLFHLFFSPCLGDSELDCFLRPSLFCFTTRETQAHADGLDMTIRQGLFAFADLFTHFLLISFRDNFHRNSL</sequence>
<proteinExistence type="predicted"/>
<dbReference type="EMBL" id="MU864421">
    <property type="protein sequence ID" value="KAK4186550.1"/>
    <property type="molecule type" value="Genomic_DNA"/>
</dbReference>